<protein>
    <submittedName>
        <fullName evidence="2">Protein HIRA</fullName>
    </submittedName>
</protein>
<accession>A0AC34QPS8</accession>
<reference evidence="2" key="1">
    <citation type="submission" date="2022-11" db="UniProtKB">
        <authorList>
            <consortium name="WormBaseParasite"/>
        </authorList>
    </citation>
    <scope>IDENTIFICATION</scope>
</reference>
<evidence type="ECO:0000313" key="1">
    <source>
        <dbReference type="Proteomes" id="UP000887576"/>
    </source>
</evidence>
<name>A0AC34QPS8_9BILA</name>
<organism evidence="1 2">
    <name type="scientific">Panagrolaimus sp. JU765</name>
    <dbReference type="NCBI Taxonomy" id="591449"/>
    <lineage>
        <taxon>Eukaryota</taxon>
        <taxon>Metazoa</taxon>
        <taxon>Ecdysozoa</taxon>
        <taxon>Nematoda</taxon>
        <taxon>Chromadorea</taxon>
        <taxon>Rhabditida</taxon>
        <taxon>Tylenchina</taxon>
        <taxon>Panagrolaimomorpha</taxon>
        <taxon>Panagrolaimoidea</taxon>
        <taxon>Panagrolaimidae</taxon>
        <taxon>Panagrolaimus</taxon>
    </lineage>
</organism>
<proteinExistence type="predicted"/>
<dbReference type="Proteomes" id="UP000887576">
    <property type="component" value="Unplaced"/>
</dbReference>
<evidence type="ECO:0000313" key="2">
    <source>
        <dbReference type="WBParaSite" id="JU765_v2.g18223.t1"/>
    </source>
</evidence>
<sequence length="782" mass="88760">MQIKAIFEVNHEGCAIHSIDFHPNGNKIVTGGCGSGDSSGAVYFWDISSLYTNNHNVSKLGSATFPMIVNCARYSPSGRDIAVVDDAKTISILRLHRKMKNNDGKIEETYRVVKSVVGHSESILQVEFSPTGSMLATVSVDCTAKIWNFDKFPQCLAILDEKKNGHKDRIKGCSWDPVGRYFATQSADKSVKIWTTDSFECVFTLTEPFQEKEVMFTRMDWASDGSVLVLPSATKSSLHTAQILSRKDWSHKKEFVGHDNAIGTVSFCKYMRVFKDKKTGELLFGHVVALGGSDRSLSVWSIPASRRPLVVIHNIVDQPIVDIRWYSKCLVLCSLDGTTRFILFKESEIGVPLSDAQFNEHCLKLYGCLLPGRTADNTKDEGTDSLEKLFEELDKIPEPDTYQRKDEVAPPPAKKIRKEKPKIEEKKQPVHVPAPPTTQLVFKSKKKPLQISTYQLETETVEDDAAEKEVVQIETMETEKTDQSARKIALQRNFAFEQTKINNPLRDELSEPEILCSNERTRRKVRQFFILKEFGLESNPITITNEKIFGGGNNVMRIRNLNPMKSIQIDGHALACEINKFYLIILTNNKDLIVVDRTTFKHKNLYHFEDNPVDLQISGDYCFVFTDDNFFHFLNISCPTKPQGSICKCTTKQFGDFSDFQMIAVNGFPVLHNKKEYFVAIPEKNKWIELKLDYPSTLPQFDENDAMDRKRIIENLVIGFRKDVTKSSSESNSPDQTIPSERKIFQFLNLAFQNEKSPSSGKSPDDFDAIFDCNFLENLQNL</sequence>
<dbReference type="WBParaSite" id="JU765_v2.g18223.t1">
    <property type="protein sequence ID" value="JU765_v2.g18223.t1"/>
    <property type="gene ID" value="JU765_v2.g18223"/>
</dbReference>